<name>A0A0A3I417_9BACL</name>
<organism evidence="1 2">
    <name type="scientific">Ureibacillus sinduriensis BLB-1 = JCM 15800</name>
    <dbReference type="NCBI Taxonomy" id="1384057"/>
    <lineage>
        <taxon>Bacteria</taxon>
        <taxon>Bacillati</taxon>
        <taxon>Bacillota</taxon>
        <taxon>Bacilli</taxon>
        <taxon>Bacillales</taxon>
        <taxon>Caryophanaceae</taxon>
        <taxon>Ureibacillus</taxon>
    </lineage>
</organism>
<dbReference type="AlphaFoldDB" id="A0A0A3I417"/>
<gene>
    <name evidence="1" type="ORF">CD33_00430</name>
</gene>
<dbReference type="EMBL" id="JPVO01000023">
    <property type="protein sequence ID" value="KGR79464.1"/>
    <property type="molecule type" value="Genomic_DNA"/>
</dbReference>
<evidence type="ECO:0000313" key="2">
    <source>
        <dbReference type="Proteomes" id="UP000030408"/>
    </source>
</evidence>
<comment type="caution">
    <text evidence="1">The sequence shown here is derived from an EMBL/GenBank/DDBJ whole genome shotgun (WGS) entry which is preliminary data.</text>
</comment>
<reference evidence="1 2" key="1">
    <citation type="submission" date="2014-02" db="EMBL/GenBank/DDBJ databases">
        <title>Draft genome sequence of Lysinibacillus sinduriensis JCM 15800.</title>
        <authorList>
            <person name="Zhang F."/>
            <person name="Wang G."/>
            <person name="Zhang L."/>
        </authorList>
    </citation>
    <scope>NUCLEOTIDE SEQUENCE [LARGE SCALE GENOMIC DNA]</scope>
    <source>
        <strain evidence="1 2">JCM 15800</strain>
    </source>
</reference>
<protein>
    <submittedName>
        <fullName evidence="1">Uncharacterized protein</fullName>
    </submittedName>
</protein>
<evidence type="ECO:0000313" key="1">
    <source>
        <dbReference type="EMBL" id="KGR79464.1"/>
    </source>
</evidence>
<dbReference type="Proteomes" id="UP000030408">
    <property type="component" value="Unassembled WGS sequence"/>
</dbReference>
<accession>A0A0A3I417</accession>
<proteinExistence type="predicted"/>
<sequence>MKYQGSNVSSVGEFEFAVQTKLGKWGQGIIELDENGLYTSSSSTILKGVLTEKDKPVFTISWSDNEEEEIILESNNE</sequence>
<keyword evidence="2" id="KW-1185">Reference proteome</keyword>